<feature type="region of interest" description="Disordered" evidence="1">
    <location>
        <begin position="1"/>
        <end position="27"/>
    </location>
</feature>
<evidence type="ECO:0000313" key="2">
    <source>
        <dbReference type="EMBL" id="KWS02280.1"/>
    </source>
</evidence>
<proteinExistence type="predicted"/>
<protein>
    <submittedName>
        <fullName evidence="2">Uncharacterized protein</fullName>
    </submittedName>
</protein>
<evidence type="ECO:0000256" key="1">
    <source>
        <dbReference type="SAM" id="MobiDB-lite"/>
    </source>
</evidence>
<keyword evidence="3" id="KW-1185">Reference proteome</keyword>
<name>A0A108U4A0_9GAMM</name>
<comment type="caution">
    <text evidence="2">The sequence shown here is derived from an EMBL/GenBank/DDBJ whole genome shotgun (WGS) entry which is preliminary data.</text>
</comment>
<accession>A0A108U4A0</accession>
<organism evidence="2 3">
    <name type="scientific">Lysobacter capsici AZ78</name>
    <dbReference type="NCBI Taxonomy" id="1444315"/>
    <lineage>
        <taxon>Bacteria</taxon>
        <taxon>Pseudomonadati</taxon>
        <taxon>Pseudomonadota</taxon>
        <taxon>Gammaproteobacteria</taxon>
        <taxon>Lysobacterales</taxon>
        <taxon>Lysobacteraceae</taxon>
        <taxon>Lysobacter</taxon>
    </lineage>
</organism>
<evidence type="ECO:0000313" key="3">
    <source>
        <dbReference type="Proteomes" id="UP000023435"/>
    </source>
</evidence>
<gene>
    <name evidence="2" type="ORF">AZ78_4947</name>
</gene>
<dbReference type="EMBL" id="JAJA02000002">
    <property type="protein sequence ID" value="KWS02280.1"/>
    <property type="molecule type" value="Genomic_DNA"/>
</dbReference>
<dbReference type="Proteomes" id="UP000023435">
    <property type="component" value="Unassembled WGS sequence"/>
</dbReference>
<reference evidence="2 3" key="1">
    <citation type="journal article" date="2014" name="Genome Announc.">
        <title>Draft Genome Sequence of Lysobacter capsici AZ78, a Bacterium Antagonistic to Plant-Pathogenic Oomycetes.</title>
        <authorList>
            <person name="Puopolo G."/>
            <person name="Sonego P."/>
            <person name="Engelen K."/>
            <person name="Pertot I."/>
        </authorList>
    </citation>
    <scope>NUCLEOTIDE SEQUENCE [LARGE SCALE GENOMIC DNA]</scope>
    <source>
        <strain evidence="2 3">AZ78</strain>
    </source>
</reference>
<sequence>MRRVGQTGDSTRGRVSPGATGRRCRPRKALAVSSAACRWPVEGR</sequence>
<dbReference type="AlphaFoldDB" id="A0A108U4A0"/>